<evidence type="ECO:0000313" key="1">
    <source>
        <dbReference type="EMBL" id="WOL07463.1"/>
    </source>
</evidence>
<keyword evidence="2" id="KW-1185">Reference proteome</keyword>
<accession>A0AAQ3KI99</accession>
<protein>
    <submittedName>
        <fullName evidence="1">Uncharacterized protein</fullName>
    </submittedName>
</protein>
<name>A0AAQ3KI99_9LILI</name>
<gene>
    <name evidence="1" type="ORF">Cni_G16204</name>
</gene>
<dbReference type="AlphaFoldDB" id="A0AAQ3KI99"/>
<organism evidence="1 2">
    <name type="scientific">Canna indica</name>
    <name type="common">Indian-shot</name>
    <dbReference type="NCBI Taxonomy" id="4628"/>
    <lineage>
        <taxon>Eukaryota</taxon>
        <taxon>Viridiplantae</taxon>
        <taxon>Streptophyta</taxon>
        <taxon>Embryophyta</taxon>
        <taxon>Tracheophyta</taxon>
        <taxon>Spermatophyta</taxon>
        <taxon>Magnoliopsida</taxon>
        <taxon>Liliopsida</taxon>
        <taxon>Zingiberales</taxon>
        <taxon>Cannaceae</taxon>
        <taxon>Canna</taxon>
    </lineage>
</organism>
<reference evidence="1 2" key="1">
    <citation type="submission" date="2023-10" db="EMBL/GenBank/DDBJ databases">
        <title>Chromosome-scale genome assembly provides insights into flower coloration mechanisms of Canna indica.</title>
        <authorList>
            <person name="Li C."/>
        </authorList>
    </citation>
    <scope>NUCLEOTIDE SEQUENCE [LARGE SCALE GENOMIC DNA]</scope>
    <source>
        <tissue evidence="1">Flower</tissue>
    </source>
</reference>
<proteinExistence type="predicted"/>
<dbReference type="Proteomes" id="UP001327560">
    <property type="component" value="Chromosome 5"/>
</dbReference>
<sequence>MSRFPAVTSGVMETAPPRVIQIDRRMTVEKKLETIHEETEELKSIRGKPVSGVGSRKTATYGLARRPSAVNC</sequence>
<dbReference type="EMBL" id="CP136894">
    <property type="protein sequence ID" value="WOL07463.1"/>
    <property type="molecule type" value="Genomic_DNA"/>
</dbReference>
<evidence type="ECO:0000313" key="2">
    <source>
        <dbReference type="Proteomes" id="UP001327560"/>
    </source>
</evidence>